<keyword evidence="3" id="KW-0067">ATP-binding</keyword>
<dbReference type="Gene3D" id="3.30.420.40">
    <property type="match status" value="2"/>
</dbReference>
<comment type="similarity">
    <text evidence="1">Belongs to the heat shock protein 70 family.</text>
</comment>
<evidence type="ECO:0000256" key="2">
    <source>
        <dbReference type="ARBA" id="ARBA00022741"/>
    </source>
</evidence>
<dbReference type="Gene3D" id="1.10.10.750">
    <property type="entry name" value="Ypt/Rab-GAP domain of gyp1p, domain 1"/>
    <property type="match status" value="1"/>
</dbReference>
<evidence type="ECO:0000256" key="4">
    <source>
        <dbReference type="SAM" id="MobiDB-lite"/>
    </source>
</evidence>
<feature type="domain" description="Rab-GAP TBC" evidence="5">
    <location>
        <begin position="754"/>
        <end position="1047"/>
    </location>
</feature>
<dbReference type="FunFam" id="3.90.640.10:FF:000010">
    <property type="entry name" value="heat shock 70 kDa protein 14"/>
    <property type="match status" value="1"/>
</dbReference>
<dbReference type="PROSITE" id="PS50086">
    <property type="entry name" value="TBC_RABGAP"/>
    <property type="match status" value="1"/>
</dbReference>
<dbReference type="PANTHER" id="PTHR45639:SF32">
    <property type="entry name" value="HEAT SHOCK PROTEIN PDR13"/>
    <property type="match status" value="1"/>
</dbReference>
<dbReference type="FunFam" id="1.10.472.80:FF:000001">
    <property type="entry name" value="TBC1 domain family member 22B"/>
    <property type="match status" value="1"/>
</dbReference>
<feature type="region of interest" description="Disordered" evidence="4">
    <location>
        <begin position="571"/>
        <end position="678"/>
    </location>
</feature>
<dbReference type="AlphaFoldDB" id="A0A8F2W4A3"/>
<name>A0A8F2W4A3_CANAR</name>
<reference evidence="6" key="1">
    <citation type="submission" date="2021-06" db="EMBL/GenBank/DDBJ databases">
        <title>Candida auris outbreak in lebanese hospital.</title>
        <authorList>
            <person name="Finianos M."/>
        </authorList>
    </citation>
    <scope>NUCLEOTIDE SEQUENCE</scope>
    <source>
        <strain evidence="6">CA7LBN</strain>
    </source>
</reference>
<feature type="compositionally biased region" description="Polar residues" evidence="4">
    <location>
        <begin position="591"/>
        <end position="600"/>
    </location>
</feature>
<dbReference type="GO" id="GO:0005524">
    <property type="term" value="F:ATP binding"/>
    <property type="evidence" value="ECO:0007669"/>
    <property type="project" value="UniProtKB-KW"/>
</dbReference>
<evidence type="ECO:0000313" key="6">
    <source>
        <dbReference type="EMBL" id="QWW25449.1"/>
    </source>
</evidence>
<dbReference type="Gene3D" id="1.10.8.270">
    <property type="entry name" value="putative rabgap domain of human tbc1 domain family member 14 like domains"/>
    <property type="match status" value="1"/>
</dbReference>
<organism evidence="6">
    <name type="scientific">Candidozyma auris</name>
    <name type="common">Yeast</name>
    <name type="synonym">Candida auris</name>
    <dbReference type="NCBI Taxonomy" id="498019"/>
    <lineage>
        <taxon>Eukaryota</taxon>
        <taxon>Fungi</taxon>
        <taxon>Dikarya</taxon>
        <taxon>Ascomycota</taxon>
        <taxon>Saccharomycotina</taxon>
        <taxon>Pichiomycetes</taxon>
        <taxon>Metschnikowiaceae</taxon>
        <taxon>Candidozyma</taxon>
    </lineage>
</organism>
<protein>
    <recommendedName>
        <fullName evidence="5">Rab-GAP TBC domain-containing protein</fullName>
    </recommendedName>
</protein>
<feature type="region of interest" description="Disordered" evidence="4">
    <location>
        <begin position="464"/>
        <end position="488"/>
    </location>
</feature>
<dbReference type="SMART" id="SM00164">
    <property type="entry name" value="TBC"/>
    <property type="match status" value="1"/>
</dbReference>
<dbReference type="SUPFAM" id="SSF53067">
    <property type="entry name" value="Actin-like ATPase domain"/>
    <property type="match status" value="2"/>
</dbReference>
<dbReference type="GO" id="GO:0005829">
    <property type="term" value="C:cytosol"/>
    <property type="evidence" value="ECO:0007669"/>
    <property type="project" value="TreeGrafter"/>
</dbReference>
<keyword evidence="2" id="KW-0547">Nucleotide-binding</keyword>
<gene>
    <name evidence="6" type="ORF">CA7LBN_004336</name>
</gene>
<dbReference type="SUPFAM" id="SSF47923">
    <property type="entry name" value="Ypt/Rab-GAP domain of gyp1p"/>
    <property type="match status" value="2"/>
</dbReference>
<dbReference type="InterPro" id="IPR043129">
    <property type="entry name" value="ATPase_NBD"/>
</dbReference>
<dbReference type="InterPro" id="IPR000195">
    <property type="entry name" value="Rab-GAP-TBC_dom"/>
</dbReference>
<proteinExistence type="inferred from homology"/>
<feature type="compositionally biased region" description="Polar residues" evidence="4">
    <location>
        <begin position="613"/>
        <end position="631"/>
    </location>
</feature>
<dbReference type="SUPFAM" id="SSF100920">
    <property type="entry name" value="Heat shock protein 70kD (HSP70), peptide-binding domain"/>
    <property type="match status" value="1"/>
</dbReference>
<dbReference type="InterPro" id="IPR013126">
    <property type="entry name" value="Hsp_70_fam"/>
</dbReference>
<dbReference type="EMBL" id="CP076754">
    <property type="protein sequence ID" value="QWW25449.1"/>
    <property type="molecule type" value="Genomic_DNA"/>
</dbReference>
<dbReference type="PRINTS" id="PR00301">
    <property type="entry name" value="HEATSHOCK70"/>
</dbReference>
<dbReference type="Pfam" id="PF00566">
    <property type="entry name" value="RabGAP-TBC"/>
    <property type="match status" value="1"/>
</dbReference>
<dbReference type="Proteomes" id="UP000825438">
    <property type="component" value="Chromosome VI"/>
</dbReference>
<dbReference type="InterPro" id="IPR035969">
    <property type="entry name" value="Rab-GAP_TBC_sf"/>
</dbReference>
<dbReference type="GO" id="GO:0005634">
    <property type="term" value="C:nucleus"/>
    <property type="evidence" value="ECO:0007669"/>
    <property type="project" value="TreeGrafter"/>
</dbReference>
<evidence type="ECO:0000256" key="1">
    <source>
        <dbReference type="ARBA" id="ARBA00007381"/>
    </source>
</evidence>
<dbReference type="Gene3D" id="1.10.472.80">
    <property type="entry name" value="Ypt/Rab-GAP domain of gyp1p, domain 3"/>
    <property type="match status" value="1"/>
</dbReference>
<dbReference type="PANTHER" id="PTHR45639">
    <property type="entry name" value="HSC70CB, ISOFORM G-RELATED"/>
    <property type="match status" value="1"/>
</dbReference>
<dbReference type="Gene3D" id="3.90.640.10">
    <property type="entry name" value="Actin, Chain A, domain 4"/>
    <property type="match status" value="1"/>
</dbReference>
<dbReference type="Gene3D" id="2.60.34.10">
    <property type="entry name" value="Substrate Binding Domain Of DNAk, Chain A, domain 1"/>
    <property type="match status" value="1"/>
</dbReference>
<accession>A0A8F2W4A3</accession>
<evidence type="ECO:0000256" key="3">
    <source>
        <dbReference type="ARBA" id="ARBA00022840"/>
    </source>
</evidence>
<dbReference type="InterPro" id="IPR029047">
    <property type="entry name" value="HSP70_peptide-bd_sf"/>
</dbReference>
<sequence length="1117" mass="123990">MSSVIGITFGNTSSSIAVATQDGRVDVIANPDGDRAIPSVLSYVGIDEYHGAQARSQLVRNPKNTIINFRDYIGKKYDEVDFWASSAGAQPIKTEDGGIGYKIAREDGDEIVTVEEAVTRHFKQLRSAAEDYLGRKVEKAVLTVPTDFSKHQKDLLNKSVEAAGLKVLQFINEPSAALLSHLTSSGEEAMLKDKLYVVADFGGIRSDAAVISVRGGIMTILATAHNHKLGGDDLDDALSDHFAKEFQKKFKADAKGSARSLAKLKSESIVTKKTLSNVPTSSFSIESLADGFDFLSNINRLRFELAARKPLSEMTAFVESVVSKAGLEPLDIDEVLLAGGSSNVVKLASNIQFIFPESITVVAPSLDPKAAYPEELSTRGAALQAALVETFDDEEIHESLQPIVVNTQHLAKPIGIKDAAGNFVPILVAETAYPIKKSLEVTNGDASDVVIELFEGKRNVKETVIEPAPKREEEEDSEDESDEEPEINREVEYLTGELLAKLALTDLKPNSNLEVIINITQNGVLHLSGREVKQGSTALSASPRRAGIEESVLEANSNIYGNLSYGTARQDLGGGEIGHRPSTMGQKPRYNRSSSQQGMSTPPLDGTEDKTSRSSSPFYLSRAVSGSSNPSRKGYRRPTYTDLDDDWDAVIDETEPRGKQKSYSSGSQQPDAFSRENGHQNSDILINTLHPEFPVSSEVDPNAGTNSPRDHGNELRLEAQMKSQNTKFMKFKSILTEDESSVNMRHLKKLSWNGIPRELRALTWQMLLGYLPTNKARQSSTLKRKRQEYLDGLHDANVEALFDGKVTPNNASTSSLPVSSNRDNSANKDKQLNHQIKIDVKRTSPTIKLFGYEATQKSLRKVLYLWAIRHPASGYVQGINDLCTPFYQIFLGHYLWQLQQRKASKSGRGQIPSALIIPGMIDEEGADSCENELLNDPILDTYTWETFDTNRLSSRVTSIIEADTFWCLSKLLDNITDNYIHEQPGIIRQVNDLRNLISKIDNSLLEHLECEGVDFIQFAFRWMNCLLMRELSIELIIRMWDTYLSETPLGFNNFHVYVCAAFLIKFAGELKQRDFQEILLFLQNPPTSSWTEKDVELMLSEAFIWQSLYENASAHLK</sequence>
<evidence type="ECO:0000259" key="5">
    <source>
        <dbReference type="PROSITE" id="PS50086"/>
    </source>
</evidence>
<feature type="compositionally biased region" description="Acidic residues" evidence="4">
    <location>
        <begin position="473"/>
        <end position="485"/>
    </location>
</feature>
<feature type="compositionally biased region" description="Acidic residues" evidence="4">
    <location>
        <begin position="642"/>
        <end position="653"/>
    </location>
</feature>
<dbReference type="GO" id="GO:0140662">
    <property type="term" value="F:ATP-dependent protein folding chaperone"/>
    <property type="evidence" value="ECO:0007669"/>
    <property type="project" value="InterPro"/>
</dbReference>
<dbReference type="Gene3D" id="3.30.30.30">
    <property type="match status" value="1"/>
</dbReference>
<dbReference type="Pfam" id="PF00012">
    <property type="entry name" value="HSP70"/>
    <property type="match status" value="1"/>
</dbReference>